<dbReference type="Pfam" id="PF13646">
    <property type="entry name" value="HEAT_2"/>
    <property type="match status" value="1"/>
</dbReference>
<feature type="transmembrane region" description="Helical" evidence="1">
    <location>
        <begin position="12"/>
        <end position="33"/>
    </location>
</feature>
<evidence type="ECO:0000313" key="2">
    <source>
        <dbReference type="EMBL" id="MBF5027786.1"/>
    </source>
</evidence>
<dbReference type="SUPFAM" id="SSF48371">
    <property type="entry name" value="ARM repeat"/>
    <property type="match status" value="1"/>
</dbReference>
<dbReference type="InterPro" id="IPR016024">
    <property type="entry name" value="ARM-type_fold"/>
</dbReference>
<protein>
    <submittedName>
        <fullName evidence="2">HEAT repeat domain-containing protein</fullName>
    </submittedName>
</protein>
<keyword evidence="3" id="KW-1185">Reference proteome</keyword>
<dbReference type="EMBL" id="JADKYY010000010">
    <property type="protein sequence ID" value="MBF5027786.1"/>
    <property type="molecule type" value="Genomic_DNA"/>
</dbReference>
<keyword evidence="1" id="KW-0812">Transmembrane</keyword>
<reference evidence="2" key="1">
    <citation type="submission" date="2020-11" db="EMBL/GenBank/DDBJ databases">
        <title>Genome seq and assembly of Planobacterium sp.</title>
        <authorList>
            <person name="Chhetri G."/>
        </authorList>
    </citation>
    <scope>NUCLEOTIDE SEQUENCE</scope>
    <source>
        <strain evidence="2">GCR5</strain>
    </source>
</reference>
<dbReference type="Proteomes" id="UP000694480">
    <property type="component" value="Unassembled WGS sequence"/>
</dbReference>
<evidence type="ECO:0000256" key="1">
    <source>
        <dbReference type="SAM" id="Phobius"/>
    </source>
</evidence>
<organism evidence="2 3">
    <name type="scientific">Planobacterium oryzisoli</name>
    <dbReference type="NCBI Taxonomy" id="2771435"/>
    <lineage>
        <taxon>Bacteria</taxon>
        <taxon>Pseudomonadati</taxon>
        <taxon>Bacteroidota</taxon>
        <taxon>Flavobacteriia</taxon>
        <taxon>Flavobacteriales</taxon>
        <taxon>Weeksellaceae</taxon>
        <taxon>Chryseobacterium group</taxon>
        <taxon>Chryseobacterium</taxon>
    </lineage>
</organism>
<dbReference type="RefSeq" id="WP_194739712.1">
    <property type="nucleotide sequence ID" value="NZ_JADKYY010000010.1"/>
</dbReference>
<dbReference type="AlphaFoldDB" id="A0A931E8L3"/>
<dbReference type="Gene3D" id="1.25.10.10">
    <property type="entry name" value="Leucine-rich Repeat Variant"/>
    <property type="match status" value="1"/>
</dbReference>
<keyword evidence="1" id="KW-0472">Membrane</keyword>
<sequence>MQNQTFEVLYFALLSILLAVGILIAIVLILNYLKIFEVKRKKKWNLLIDQLLVEAITRTEIADRNDQIPYKLLKNNSFRKLLTLRIVEASQKFSGTSRQQLRSYYQSMDLHTYSLNKLLSNRESTIAEAIRELSVMEQVDLLPQIKEFIHHPSKTVYLEAQSALVKNYGFEGLHFMDRLDKTLSKWQMLRLLIAVKEVQPEQLEKIKTWLLHDNPSVVSMALMLVKKFRLWELHAEVSTLLTHENKEIVKNTITALTYIENDSTSKILTSIYHNKDTEIQLEIMCALGKIRDQDTYPFIKEQLLNSKSTDIRIQAAKNLESGTWTGWSTDIDDTVTLAIVRHAKSELI</sequence>
<proteinExistence type="predicted"/>
<name>A0A931E8L3_9FLAO</name>
<comment type="caution">
    <text evidence="2">The sequence shown here is derived from an EMBL/GenBank/DDBJ whole genome shotgun (WGS) entry which is preliminary data.</text>
</comment>
<evidence type="ECO:0000313" key="3">
    <source>
        <dbReference type="Proteomes" id="UP000694480"/>
    </source>
</evidence>
<accession>A0A931E8L3</accession>
<dbReference type="InterPro" id="IPR011989">
    <property type="entry name" value="ARM-like"/>
</dbReference>
<keyword evidence="1" id="KW-1133">Transmembrane helix</keyword>
<gene>
    <name evidence="2" type="ORF">IC612_08265</name>
</gene>